<proteinExistence type="predicted"/>
<comment type="subcellular location">
    <subcellularLocation>
        <location evidence="1">Nucleus</location>
    </subcellularLocation>
</comment>
<dbReference type="Proteomes" id="UP000887159">
    <property type="component" value="Unassembled WGS sequence"/>
</dbReference>
<reference evidence="6" key="1">
    <citation type="submission" date="2020-08" db="EMBL/GenBank/DDBJ databases">
        <title>Multicomponent nature underlies the extraordinary mechanical properties of spider dragline silk.</title>
        <authorList>
            <person name="Kono N."/>
            <person name="Nakamura H."/>
            <person name="Mori M."/>
            <person name="Yoshida Y."/>
            <person name="Ohtoshi R."/>
            <person name="Malay A.D."/>
            <person name="Moran D.A.P."/>
            <person name="Tomita M."/>
            <person name="Numata K."/>
            <person name="Arakawa K."/>
        </authorList>
    </citation>
    <scope>NUCLEOTIDE SEQUENCE</scope>
</reference>
<feature type="compositionally biased region" description="Basic and acidic residues" evidence="5">
    <location>
        <begin position="340"/>
        <end position="352"/>
    </location>
</feature>
<evidence type="ECO:0000256" key="1">
    <source>
        <dbReference type="ARBA" id="ARBA00004123"/>
    </source>
</evidence>
<dbReference type="Pfam" id="PF09507">
    <property type="entry name" value="CDC27"/>
    <property type="match status" value="1"/>
</dbReference>
<dbReference type="GO" id="GO:0043625">
    <property type="term" value="C:delta DNA polymerase complex"/>
    <property type="evidence" value="ECO:0007669"/>
    <property type="project" value="InterPro"/>
</dbReference>
<evidence type="ECO:0000256" key="5">
    <source>
        <dbReference type="SAM" id="MobiDB-lite"/>
    </source>
</evidence>
<keyword evidence="4" id="KW-0539">Nucleus</keyword>
<dbReference type="PANTHER" id="PTHR17598:SF13">
    <property type="entry name" value="DNA POLYMERASE DELTA SUBUNIT 3"/>
    <property type="match status" value="1"/>
</dbReference>
<accession>A0A8X6S298</accession>
<dbReference type="GO" id="GO:0006271">
    <property type="term" value="P:DNA strand elongation involved in DNA replication"/>
    <property type="evidence" value="ECO:0007669"/>
    <property type="project" value="TreeGrafter"/>
</dbReference>
<dbReference type="GO" id="GO:0006297">
    <property type="term" value="P:nucleotide-excision repair, DNA gap filling"/>
    <property type="evidence" value="ECO:0007669"/>
    <property type="project" value="TreeGrafter"/>
</dbReference>
<dbReference type="GO" id="GO:1904161">
    <property type="term" value="P:DNA synthesis involved in UV-damage excision repair"/>
    <property type="evidence" value="ECO:0007669"/>
    <property type="project" value="TreeGrafter"/>
</dbReference>
<evidence type="ECO:0000256" key="3">
    <source>
        <dbReference type="ARBA" id="ARBA00022705"/>
    </source>
</evidence>
<organism evidence="6 7">
    <name type="scientific">Trichonephila clavipes</name>
    <name type="common">Golden silk orbweaver</name>
    <name type="synonym">Nephila clavipes</name>
    <dbReference type="NCBI Taxonomy" id="2585209"/>
    <lineage>
        <taxon>Eukaryota</taxon>
        <taxon>Metazoa</taxon>
        <taxon>Ecdysozoa</taxon>
        <taxon>Arthropoda</taxon>
        <taxon>Chelicerata</taxon>
        <taxon>Arachnida</taxon>
        <taxon>Araneae</taxon>
        <taxon>Araneomorphae</taxon>
        <taxon>Entelegynae</taxon>
        <taxon>Araneoidea</taxon>
        <taxon>Nephilidae</taxon>
        <taxon>Trichonephila</taxon>
    </lineage>
</organism>
<dbReference type="PANTHER" id="PTHR17598">
    <property type="entry name" value="DNA POLYMERASE DELTA SUBUNIT 3"/>
    <property type="match status" value="1"/>
</dbReference>
<dbReference type="InterPro" id="IPR019038">
    <property type="entry name" value="POLD3"/>
</dbReference>
<dbReference type="GO" id="GO:0003887">
    <property type="term" value="F:DNA-directed DNA polymerase activity"/>
    <property type="evidence" value="ECO:0007669"/>
    <property type="project" value="TreeGrafter"/>
</dbReference>
<evidence type="ECO:0000313" key="6">
    <source>
        <dbReference type="EMBL" id="GFX99237.1"/>
    </source>
</evidence>
<evidence type="ECO:0000313" key="7">
    <source>
        <dbReference type="Proteomes" id="UP000887159"/>
    </source>
</evidence>
<feature type="region of interest" description="Disordered" evidence="5">
    <location>
        <begin position="447"/>
        <end position="476"/>
    </location>
</feature>
<gene>
    <name evidence="6" type="ORF">TNCV_2494181</name>
</gene>
<protein>
    <recommendedName>
        <fullName evidence="2">DNA polymerase delta subunit 3</fullName>
    </recommendedName>
</protein>
<comment type="caution">
    <text evidence="6">The sequence shown here is derived from an EMBL/GenBank/DDBJ whole genome shotgun (WGS) entry which is preliminary data.</text>
</comment>
<dbReference type="AlphaFoldDB" id="A0A8X6S298"/>
<feature type="region of interest" description="Disordered" evidence="5">
    <location>
        <begin position="180"/>
        <end position="422"/>
    </location>
</feature>
<keyword evidence="7" id="KW-1185">Reference proteome</keyword>
<feature type="compositionally biased region" description="Basic and acidic residues" evidence="5">
    <location>
        <begin position="270"/>
        <end position="279"/>
    </location>
</feature>
<name>A0A8X6S298_TRICX</name>
<dbReference type="EMBL" id="BMAU01021206">
    <property type="protein sequence ID" value="GFX99237.1"/>
    <property type="molecule type" value="Genomic_DNA"/>
</dbReference>
<dbReference type="InterPro" id="IPR041913">
    <property type="entry name" value="POLD3_sf"/>
</dbReference>
<evidence type="ECO:0000256" key="2">
    <source>
        <dbReference type="ARBA" id="ARBA00017589"/>
    </source>
</evidence>
<dbReference type="Gene3D" id="3.90.1030.20">
    <property type="entry name" value="DNA polymerase delta, p66 (Cdc27) subunit, wHTH domain"/>
    <property type="match status" value="1"/>
</dbReference>
<feature type="compositionally biased region" description="Basic and acidic residues" evidence="5">
    <location>
        <begin position="295"/>
        <end position="319"/>
    </location>
</feature>
<sequence>MSQNECFERLEELIMDEDRTVTYKLLSRECKIHVNLAKQYLHEFAEKQKSEIKNLHSTYFVAGYGNGGKGNVFKLFVVSQNNLDDIKKSLSEVTICHIFSVGRGKRDEWGLFRDDQHYNATLENNHNYSAIKNSNVEIKSPVLSKATNEQSNGLKKEAKVPLVPKVSASFFKNVAKNSVEQKNNQDHHTENNVDNNADSTEVEKTKTSSPAKKQKSEKSQKSNTLASMWQKNEDKMKDVKEINSKSDAKPKAKETKPVAKNSIMNMFSKQAEKKAENNSKKSSVSHSTDTSNKTESTKEKLVSDIKPVELPKPKEEAHSSKPTSQKRKSSPRQSKTSSKQKNENKSDDESGPKKKKHRRICTFDDSDSESESEEAKDRAQRSLWEPEDPLEAVSSIQPATPASDDSEELIPPTPPVVSKGKKKVWKTIQKTFEEDGFLVTKQEKELVCEDDEDPTPQNIKNKEDSKPNPFTYRKQASLTSFFKQK</sequence>
<keyword evidence="3" id="KW-0235">DNA replication</keyword>
<feature type="compositionally biased region" description="Basic and acidic residues" evidence="5">
    <location>
        <begin position="231"/>
        <end position="257"/>
    </location>
</feature>
<evidence type="ECO:0000256" key="4">
    <source>
        <dbReference type="ARBA" id="ARBA00023242"/>
    </source>
</evidence>